<proteinExistence type="predicted"/>
<feature type="transmembrane region" description="Helical" evidence="2">
    <location>
        <begin position="96"/>
        <end position="120"/>
    </location>
</feature>
<dbReference type="EMBL" id="JABZXJ010000027">
    <property type="protein sequence ID" value="MBF1649881.1"/>
    <property type="molecule type" value="Genomic_DNA"/>
</dbReference>
<reference evidence="3" key="1">
    <citation type="submission" date="2020-04" db="EMBL/GenBank/DDBJ databases">
        <title>Deep metagenomics examines the oral microbiome during advanced dental caries in children, revealing novel taxa and co-occurrences with host molecules.</title>
        <authorList>
            <person name="Baker J.L."/>
            <person name="Morton J.T."/>
            <person name="Dinis M."/>
            <person name="Alvarez R."/>
            <person name="Tran N.C."/>
            <person name="Knight R."/>
            <person name="Edlund A."/>
        </authorList>
    </citation>
    <scope>NUCLEOTIDE SEQUENCE</scope>
    <source>
        <strain evidence="3">JCVI_47_bin.4</strain>
    </source>
</reference>
<dbReference type="AlphaFoldDB" id="A0A7D4LKD2"/>
<evidence type="ECO:0000313" key="3">
    <source>
        <dbReference type="EMBL" id="MBF1649881.1"/>
    </source>
</evidence>
<organism evidence="3 4">
    <name type="scientific">Rothia dentocariosa</name>
    <dbReference type="NCBI Taxonomy" id="2047"/>
    <lineage>
        <taxon>Bacteria</taxon>
        <taxon>Bacillati</taxon>
        <taxon>Actinomycetota</taxon>
        <taxon>Actinomycetes</taxon>
        <taxon>Micrococcales</taxon>
        <taxon>Micrococcaceae</taxon>
        <taxon>Rothia</taxon>
    </lineage>
</organism>
<feature type="transmembrane region" description="Helical" evidence="2">
    <location>
        <begin position="68"/>
        <end position="87"/>
    </location>
</feature>
<keyword evidence="2" id="KW-0472">Membrane</keyword>
<accession>A0A7D4LKD2</accession>
<evidence type="ECO:0000256" key="1">
    <source>
        <dbReference type="SAM" id="MobiDB-lite"/>
    </source>
</evidence>
<comment type="caution">
    <text evidence="3">The sequence shown here is derived from an EMBL/GenBank/DDBJ whole genome shotgun (WGS) entry which is preliminary data.</text>
</comment>
<feature type="region of interest" description="Disordered" evidence="1">
    <location>
        <begin position="190"/>
        <end position="229"/>
    </location>
</feature>
<dbReference type="RefSeq" id="WP_004005217.1">
    <property type="nucleotide sequence ID" value="NZ_CAUREM010000021.1"/>
</dbReference>
<name>A0A7D4LKD2_9MICC</name>
<feature type="transmembrane region" description="Helical" evidence="2">
    <location>
        <begin position="140"/>
        <end position="163"/>
    </location>
</feature>
<sequence>MTTNKDLLKPEHGTIQAQGVHEIKKESEADSTKKQTSFPPSLIAVQTIRTVIEFTLVLPLLPLLSNPLGIILFLPFGLHFILQAAAWSRAKKETRIAWVVGINIYSLMIVAPIGAFYTWFMMKLQVAAPDITGVDIGLLWWFLGACVLEAFMSIFMIVVMNVIKRNDLRDFQGRRITVAKPRISDDVLEGSNSGAYETDGGLKPLRNHHDKSDAKVPRQHINVRSQKKD</sequence>
<keyword evidence="2" id="KW-0812">Transmembrane</keyword>
<keyword evidence="2" id="KW-1133">Transmembrane helix</keyword>
<protein>
    <submittedName>
        <fullName evidence="3">Uncharacterized protein</fullName>
    </submittedName>
</protein>
<gene>
    <name evidence="3" type="ORF">HXO56_07305</name>
</gene>
<evidence type="ECO:0000313" key="4">
    <source>
        <dbReference type="Proteomes" id="UP000769484"/>
    </source>
</evidence>
<evidence type="ECO:0000256" key="2">
    <source>
        <dbReference type="SAM" id="Phobius"/>
    </source>
</evidence>
<dbReference type="Proteomes" id="UP000769484">
    <property type="component" value="Unassembled WGS sequence"/>
</dbReference>